<accession>A0A0T6BV60</accession>
<dbReference type="EMBL" id="LECW02000002">
    <property type="protein sequence ID" value="KRT95519.1"/>
    <property type="molecule type" value="Genomic_DNA"/>
</dbReference>
<reference evidence="2 4" key="3">
    <citation type="submission" date="2023-03" db="EMBL/GenBank/DDBJ databases">
        <title>Agriculturally important microbes genome sequencing.</title>
        <authorList>
            <person name="Dunlap C."/>
        </authorList>
    </citation>
    <scope>NUCLEOTIDE SEQUENCE [LARGE SCALE GENOMIC DNA]</scope>
    <source>
        <strain evidence="2 4">CBP-3203</strain>
    </source>
</reference>
<evidence type="ECO:0000313" key="3">
    <source>
        <dbReference type="Proteomes" id="UP000036168"/>
    </source>
</evidence>
<evidence type="ECO:0000313" key="1">
    <source>
        <dbReference type="EMBL" id="KRT95519.1"/>
    </source>
</evidence>
<keyword evidence="4" id="KW-1185">Reference proteome</keyword>
<dbReference type="AlphaFoldDB" id="A0A0T6BV60"/>
<comment type="caution">
    <text evidence="1">The sequence shown here is derived from an EMBL/GenBank/DDBJ whole genome shotgun (WGS) entry which is preliminary data.</text>
</comment>
<protein>
    <submittedName>
        <fullName evidence="1">Uncharacterized protein</fullName>
    </submittedName>
</protein>
<name>A0A0T6BV60_9BACI</name>
<gene>
    <name evidence="1" type="ORF">AB447_209470</name>
    <name evidence="2" type="ORF">P8828_21265</name>
</gene>
<dbReference type="Proteomes" id="UP001341297">
    <property type="component" value="Unassembled WGS sequence"/>
</dbReference>
<sequence>MAKVYKAEFYITDMSNEFYSVDDLKEKIEESPTFRWSLVHVSDVKESEEFEWGNDLKINNIAAATEDYEEYFKKK</sequence>
<evidence type="ECO:0000313" key="2">
    <source>
        <dbReference type="EMBL" id="MEC0487287.1"/>
    </source>
</evidence>
<evidence type="ECO:0000313" key="4">
    <source>
        <dbReference type="Proteomes" id="UP001341297"/>
    </source>
</evidence>
<dbReference type="EMBL" id="JARRTL010000029">
    <property type="protein sequence ID" value="MEC0487287.1"/>
    <property type="molecule type" value="Genomic_DNA"/>
</dbReference>
<organism evidence="1 3">
    <name type="scientific">Bacillus glycinifermentans</name>
    <dbReference type="NCBI Taxonomy" id="1664069"/>
    <lineage>
        <taxon>Bacteria</taxon>
        <taxon>Bacillati</taxon>
        <taxon>Bacillota</taxon>
        <taxon>Bacilli</taxon>
        <taxon>Bacillales</taxon>
        <taxon>Bacillaceae</taxon>
        <taxon>Bacillus</taxon>
    </lineage>
</organism>
<dbReference type="OrthoDB" id="3035928at2"/>
<proteinExistence type="predicted"/>
<dbReference type="RefSeq" id="WP_021837996.1">
    <property type="nucleotide sequence ID" value="NZ_JARRTL010000029.1"/>
</dbReference>
<dbReference type="Proteomes" id="UP000036168">
    <property type="component" value="Unassembled WGS sequence"/>
</dbReference>
<reference evidence="1 3" key="1">
    <citation type="journal article" date="2015" name="Int. J. Syst. Evol. Microbiol.">
        <title>Bacillus glycinifermentans sp. nov., isolated from fermented soybean paste.</title>
        <authorList>
            <person name="Kim S.J."/>
            <person name="Dunlap C.A."/>
            <person name="Kwon S.W."/>
            <person name="Rooney A.P."/>
        </authorList>
    </citation>
    <scope>NUCLEOTIDE SEQUENCE [LARGE SCALE GENOMIC DNA]</scope>
    <source>
        <strain evidence="1 3">GO-13</strain>
    </source>
</reference>
<reference evidence="1" key="2">
    <citation type="submission" date="2015-10" db="EMBL/GenBank/DDBJ databases">
        <authorList>
            <person name="Gilbert D.G."/>
        </authorList>
    </citation>
    <scope>NUCLEOTIDE SEQUENCE</scope>
    <source>
        <strain evidence="1">GO-13</strain>
    </source>
</reference>